<accession>A0A1I7X3B9</accession>
<proteinExistence type="predicted"/>
<keyword evidence="1" id="KW-1185">Reference proteome</keyword>
<dbReference type="AlphaFoldDB" id="A0A1I7X3B9"/>
<sequence>MSYSLTDFCGWLSQFCSTLLKLSSSGPQLKKTACCGHKLDGVIIPQRFSEGFRSSDRDGPVHKDYVPAPKPILCTATHVDDSVVLLINEVPLRKFVVIKE</sequence>
<organism evidence="1 2">
    <name type="scientific">Heterorhabditis bacteriophora</name>
    <name type="common">Entomopathogenic nematode worm</name>
    <dbReference type="NCBI Taxonomy" id="37862"/>
    <lineage>
        <taxon>Eukaryota</taxon>
        <taxon>Metazoa</taxon>
        <taxon>Ecdysozoa</taxon>
        <taxon>Nematoda</taxon>
        <taxon>Chromadorea</taxon>
        <taxon>Rhabditida</taxon>
        <taxon>Rhabditina</taxon>
        <taxon>Rhabditomorpha</taxon>
        <taxon>Strongyloidea</taxon>
        <taxon>Heterorhabditidae</taxon>
        <taxon>Heterorhabditis</taxon>
    </lineage>
</organism>
<evidence type="ECO:0000313" key="1">
    <source>
        <dbReference type="Proteomes" id="UP000095283"/>
    </source>
</evidence>
<evidence type="ECO:0000313" key="2">
    <source>
        <dbReference type="WBParaSite" id="Hba_12086"/>
    </source>
</evidence>
<name>A0A1I7X3B9_HETBA</name>
<reference evidence="2" key="1">
    <citation type="submission" date="2016-11" db="UniProtKB">
        <authorList>
            <consortium name="WormBaseParasite"/>
        </authorList>
    </citation>
    <scope>IDENTIFICATION</scope>
</reference>
<dbReference type="Proteomes" id="UP000095283">
    <property type="component" value="Unplaced"/>
</dbReference>
<dbReference type="WBParaSite" id="Hba_12086">
    <property type="protein sequence ID" value="Hba_12086"/>
    <property type="gene ID" value="Hba_12086"/>
</dbReference>
<protein>
    <submittedName>
        <fullName evidence="2">Uncharacterized protein</fullName>
    </submittedName>
</protein>